<dbReference type="OrthoDB" id="9801549at2"/>
<protein>
    <recommendedName>
        <fullName evidence="4 11">Phosphoribosylaminoimidazole-succinocarboxamide synthase</fullName>
        <ecNumber evidence="3 11">6.3.2.6</ecNumber>
    </recommendedName>
    <alternativeName>
        <fullName evidence="9 11">SAICAR synthetase</fullName>
    </alternativeName>
</protein>
<feature type="domain" description="SAICAR synthetase/ADE2 N-terminal" evidence="12">
    <location>
        <begin position="8"/>
        <end position="235"/>
    </location>
</feature>
<dbReference type="InterPro" id="IPR001636">
    <property type="entry name" value="SAICAR_synth"/>
</dbReference>
<gene>
    <name evidence="11" type="primary">purC</name>
    <name evidence="13" type="ORF">CDO51_01620</name>
</gene>
<dbReference type="GO" id="GO:0006189">
    <property type="term" value="P:'de novo' IMP biosynthetic process"/>
    <property type="evidence" value="ECO:0007669"/>
    <property type="project" value="UniProtKB-UniRule"/>
</dbReference>
<keyword evidence="8 11" id="KW-0067">ATP-binding</keyword>
<keyword evidence="6 11" id="KW-0547">Nucleotide-binding</keyword>
<evidence type="ECO:0000259" key="12">
    <source>
        <dbReference type="Pfam" id="PF01259"/>
    </source>
</evidence>
<accession>A0A226C2A7</accession>
<evidence type="ECO:0000256" key="4">
    <source>
        <dbReference type="ARBA" id="ARBA00016460"/>
    </source>
</evidence>
<comment type="similarity">
    <text evidence="2 11">Belongs to the SAICAR synthetase family.</text>
</comment>
<dbReference type="AlphaFoldDB" id="A0A226C2A7"/>
<keyword evidence="14" id="KW-1185">Reference proteome</keyword>
<dbReference type="Gene3D" id="3.30.470.20">
    <property type="entry name" value="ATP-grasp fold, B domain"/>
    <property type="match status" value="1"/>
</dbReference>
<evidence type="ECO:0000313" key="13">
    <source>
        <dbReference type="EMBL" id="OWZ84744.1"/>
    </source>
</evidence>
<proteinExistence type="inferred from homology"/>
<evidence type="ECO:0000313" key="14">
    <source>
        <dbReference type="Proteomes" id="UP000214588"/>
    </source>
</evidence>
<dbReference type="CDD" id="cd01415">
    <property type="entry name" value="SAICAR_synt_PurC"/>
    <property type="match status" value="1"/>
</dbReference>
<evidence type="ECO:0000256" key="5">
    <source>
        <dbReference type="ARBA" id="ARBA00022598"/>
    </source>
</evidence>
<dbReference type="PROSITE" id="PS01057">
    <property type="entry name" value="SAICAR_SYNTHETASE_1"/>
    <property type="match status" value="1"/>
</dbReference>
<dbReference type="GO" id="GO:0004639">
    <property type="term" value="F:phosphoribosylaminoimidazolesuccinocarboxamide synthase activity"/>
    <property type="evidence" value="ECO:0007669"/>
    <property type="project" value="UniProtKB-UniRule"/>
</dbReference>
<dbReference type="Pfam" id="PF01259">
    <property type="entry name" value="SAICAR_synt"/>
    <property type="match status" value="1"/>
</dbReference>
<comment type="pathway">
    <text evidence="1 11">Purine metabolism; IMP biosynthesis via de novo pathway; 5-amino-1-(5-phospho-D-ribosyl)imidazole-4-carboxamide from 5-amino-1-(5-phospho-D-ribosyl)imidazole-4-carboxylate: step 1/2.</text>
</comment>
<dbReference type="EMBL" id="NIQC01000002">
    <property type="protein sequence ID" value="OWZ84744.1"/>
    <property type="molecule type" value="Genomic_DNA"/>
</dbReference>
<dbReference type="PANTHER" id="PTHR43599:SF3">
    <property type="entry name" value="SI:DKEY-6E2.2"/>
    <property type="match status" value="1"/>
</dbReference>
<dbReference type="EC" id="6.3.2.6" evidence="3 11"/>
<dbReference type="NCBIfam" id="TIGR00081">
    <property type="entry name" value="purC"/>
    <property type="match status" value="1"/>
</dbReference>
<dbReference type="HAMAP" id="MF_00137">
    <property type="entry name" value="SAICAR_synth"/>
    <property type="match status" value="1"/>
</dbReference>
<sequence length="244" mass="28195">MVTKGSILYEGKAKKVYSLQNNNHDNQCVLEFKDDLTAFDGNLKDSRDGKGILNNKISSQLLNYLENQGVSTHFIKCLSDREMLVTKTKIIPIEVVVRNIVAGSLVNRLGLEKGTELAYPVVEFYYKEDKLKDPLINEHHAIAINLATSYQLKEMSNLALRINQLLKQYFYDLNLILVDFKLEFGRVSGEIILSDEITPDTCRLWDKLTKESLDKDNFRENKRDVLAGYEELYQRIQRRLEKDV</sequence>
<evidence type="ECO:0000256" key="3">
    <source>
        <dbReference type="ARBA" id="ARBA00012217"/>
    </source>
</evidence>
<evidence type="ECO:0000256" key="1">
    <source>
        <dbReference type="ARBA" id="ARBA00004672"/>
    </source>
</evidence>
<organism evidence="13 14">
    <name type="scientific">Natranaerobius trueperi</name>
    <dbReference type="NCBI Taxonomy" id="759412"/>
    <lineage>
        <taxon>Bacteria</taxon>
        <taxon>Bacillati</taxon>
        <taxon>Bacillota</taxon>
        <taxon>Clostridia</taxon>
        <taxon>Natranaerobiales</taxon>
        <taxon>Natranaerobiaceae</taxon>
        <taxon>Natranaerobius</taxon>
    </lineage>
</organism>
<keyword evidence="7 11" id="KW-0658">Purine biosynthesis</keyword>
<dbReference type="InterPro" id="IPR033934">
    <property type="entry name" value="SAICAR_synt_PurC"/>
</dbReference>
<comment type="caution">
    <text evidence="13">The sequence shown here is derived from an EMBL/GenBank/DDBJ whole genome shotgun (WGS) entry which is preliminary data.</text>
</comment>
<evidence type="ECO:0000256" key="11">
    <source>
        <dbReference type="HAMAP-Rule" id="MF_00137"/>
    </source>
</evidence>
<evidence type="ECO:0000256" key="8">
    <source>
        <dbReference type="ARBA" id="ARBA00022840"/>
    </source>
</evidence>
<evidence type="ECO:0000256" key="6">
    <source>
        <dbReference type="ARBA" id="ARBA00022741"/>
    </source>
</evidence>
<evidence type="ECO:0000256" key="10">
    <source>
        <dbReference type="ARBA" id="ARBA00048475"/>
    </source>
</evidence>
<evidence type="ECO:0000256" key="9">
    <source>
        <dbReference type="ARBA" id="ARBA00030409"/>
    </source>
</evidence>
<name>A0A226C2A7_9FIRM</name>
<dbReference type="GO" id="GO:0009236">
    <property type="term" value="P:cobalamin biosynthetic process"/>
    <property type="evidence" value="ECO:0007669"/>
    <property type="project" value="InterPro"/>
</dbReference>
<dbReference type="InterPro" id="IPR050089">
    <property type="entry name" value="SAICAR_synthetase"/>
</dbReference>
<evidence type="ECO:0000256" key="7">
    <source>
        <dbReference type="ARBA" id="ARBA00022755"/>
    </source>
</evidence>
<dbReference type="GO" id="GO:0005524">
    <property type="term" value="F:ATP binding"/>
    <property type="evidence" value="ECO:0007669"/>
    <property type="project" value="UniProtKB-KW"/>
</dbReference>
<dbReference type="InterPro" id="IPR018236">
    <property type="entry name" value="SAICAR_synthetase_CS"/>
</dbReference>
<dbReference type="RefSeq" id="WP_089022548.1">
    <property type="nucleotide sequence ID" value="NZ_NIQC01000002.1"/>
</dbReference>
<dbReference type="PANTHER" id="PTHR43599">
    <property type="entry name" value="MULTIFUNCTIONAL PROTEIN ADE2"/>
    <property type="match status" value="1"/>
</dbReference>
<dbReference type="SUPFAM" id="SSF56104">
    <property type="entry name" value="SAICAR synthase-like"/>
    <property type="match status" value="1"/>
</dbReference>
<dbReference type="InterPro" id="IPR028923">
    <property type="entry name" value="SAICAR_synt/ADE2_N"/>
</dbReference>
<comment type="catalytic activity">
    <reaction evidence="10 11">
        <text>5-amino-1-(5-phospho-D-ribosyl)imidazole-4-carboxylate + L-aspartate + ATP = (2S)-2-[5-amino-1-(5-phospho-beta-D-ribosyl)imidazole-4-carboxamido]succinate + ADP + phosphate + 2 H(+)</text>
        <dbReference type="Rhea" id="RHEA:22628"/>
        <dbReference type="ChEBI" id="CHEBI:15378"/>
        <dbReference type="ChEBI" id="CHEBI:29991"/>
        <dbReference type="ChEBI" id="CHEBI:30616"/>
        <dbReference type="ChEBI" id="CHEBI:43474"/>
        <dbReference type="ChEBI" id="CHEBI:58443"/>
        <dbReference type="ChEBI" id="CHEBI:77657"/>
        <dbReference type="ChEBI" id="CHEBI:456216"/>
        <dbReference type="EC" id="6.3.2.6"/>
    </reaction>
</comment>
<evidence type="ECO:0000256" key="2">
    <source>
        <dbReference type="ARBA" id="ARBA00010190"/>
    </source>
</evidence>
<dbReference type="Proteomes" id="UP000214588">
    <property type="component" value="Unassembled WGS sequence"/>
</dbReference>
<dbReference type="PROSITE" id="PS01058">
    <property type="entry name" value="SAICAR_SYNTHETASE_2"/>
    <property type="match status" value="1"/>
</dbReference>
<keyword evidence="5 11" id="KW-0436">Ligase</keyword>
<reference evidence="13 14" key="1">
    <citation type="submission" date="2017-06" db="EMBL/GenBank/DDBJ databases">
        <title>Draft Genome Sequence of Natranaerobius trueperi halophilic, alkalithermophilic bacteria from soda lakes.</title>
        <authorList>
            <person name="Zhao B."/>
        </authorList>
    </citation>
    <scope>NUCLEOTIDE SEQUENCE [LARGE SCALE GENOMIC DNA]</scope>
    <source>
        <strain evidence="13 14">DSM 18760</strain>
    </source>
</reference>
<dbReference type="UniPathway" id="UPA00074">
    <property type="reaction ID" value="UER00131"/>
</dbReference>
<dbReference type="FunFam" id="3.30.470.20:FF:000006">
    <property type="entry name" value="Phosphoribosylaminoimidazole-succinocarboxamide synthase"/>
    <property type="match status" value="1"/>
</dbReference>
<dbReference type="Gene3D" id="3.30.200.20">
    <property type="entry name" value="Phosphorylase Kinase, domain 1"/>
    <property type="match status" value="1"/>
</dbReference>